<evidence type="ECO:0000256" key="1">
    <source>
        <dbReference type="SAM" id="MobiDB-lite"/>
    </source>
</evidence>
<accession>X1VBY1</accession>
<evidence type="ECO:0000313" key="2">
    <source>
        <dbReference type="EMBL" id="GAJ03555.1"/>
    </source>
</evidence>
<gene>
    <name evidence="2" type="ORF">S12H4_53567</name>
</gene>
<protein>
    <submittedName>
        <fullName evidence="2">Uncharacterized protein</fullName>
    </submittedName>
</protein>
<reference evidence="2" key="1">
    <citation type="journal article" date="2014" name="Front. Microbiol.">
        <title>High frequency of phylogenetically diverse reductive dehalogenase-homologous genes in deep subseafloor sedimentary metagenomes.</title>
        <authorList>
            <person name="Kawai M."/>
            <person name="Futagami T."/>
            <person name="Toyoda A."/>
            <person name="Takaki Y."/>
            <person name="Nishi S."/>
            <person name="Hori S."/>
            <person name="Arai W."/>
            <person name="Tsubouchi T."/>
            <person name="Morono Y."/>
            <person name="Uchiyama I."/>
            <person name="Ito T."/>
            <person name="Fujiyama A."/>
            <person name="Inagaki F."/>
            <person name="Takami H."/>
        </authorList>
    </citation>
    <scope>NUCLEOTIDE SEQUENCE</scope>
    <source>
        <strain evidence="2">Expedition CK06-06</strain>
    </source>
</reference>
<dbReference type="AlphaFoldDB" id="X1VBY1"/>
<dbReference type="EMBL" id="BARW01034124">
    <property type="protein sequence ID" value="GAJ03555.1"/>
    <property type="molecule type" value="Genomic_DNA"/>
</dbReference>
<comment type="caution">
    <text evidence="2">The sequence shown here is derived from an EMBL/GenBank/DDBJ whole genome shotgun (WGS) entry which is preliminary data.</text>
</comment>
<proteinExistence type="predicted"/>
<feature type="region of interest" description="Disordered" evidence="1">
    <location>
        <begin position="1"/>
        <end position="26"/>
    </location>
</feature>
<name>X1VBY1_9ZZZZ</name>
<sequence>MLSKPRDAVAAGAPGEGSQKDDFKNYYQSRPLKERRAIRKLLKENWRNLSGYDWKLIKQFRKEFKVLA</sequence>
<organism evidence="2">
    <name type="scientific">marine sediment metagenome</name>
    <dbReference type="NCBI Taxonomy" id="412755"/>
    <lineage>
        <taxon>unclassified sequences</taxon>
        <taxon>metagenomes</taxon>
        <taxon>ecological metagenomes</taxon>
    </lineage>
</organism>